<feature type="domain" description="Helicase C-terminal" evidence="10">
    <location>
        <begin position="59"/>
        <end position="237"/>
    </location>
</feature>
<dbReference type="InterPro" id="IPR011709">
    <property type="entry name" value="DEAD-box_helicase_OB_fold"/>
</dbReference>
<dbReference type="AlphaFoldDB" id="A0A1E4SRK6"/>
<dbReference type="InterPro" id="IPR007502">
    <property type="entry name" value="Helicase-assoc_dom"/>
</dbReference>
<dbReference type="GO" id="GO:0016787">
    <property type="term" value="F:hydrolase activity"/>
    <property type="evidence" value="ECO:0007669"/>
    <property type="project" value="UniProtKB-KW"/>
</dbReference>
<dbReference type="InterPro" id="IPR048333">
    <property type="entry name" value="HA2_WH"/>
</dbReference>
<proteinExistence type="inferred from homology"/>
<reference evidence="12" key="1">
    <citation type="submission" date="2016-05" db="EMBL/GenBank/DDBJ databases">
        <title>Comparative genomics of biotechnologically important yeasts.</title>
        <authorList>
            <consortium name="DOE Joint Genome Institute"/>
            <person name="Riley R."/>
            <person name="Haridas S."/>
            <person name="Wolfe K.H."/>
            <person name="Lopes M.R."/>
            <person name="Hittinger C.T."/>
            <person name="Goker M."/>
            <person name="Salamov A."/>
            <person name="Wisecaver J."/>
            <person name="Long T.M."/>
            <person name="Aerts A.L."/>
            <person name="Barry K."/>
            <person name="Choi C."/>
            <person name="Clum A."/>
            <person name="Coughlan A.Y."/>
            <person name="Deshpande S."/>
            <person name="Douglass A.P."/>
            <person name="Hanson S.J."/>
            <person name="Klenk H.-P."/>
            <person name="Labutti K."/>
            <person name="Lapidus A."/>
            <person name="Lindquist E."/>
            <person name="Lipzen A."/>
            <person name="Meier-Kolthoff J.P."/>
            <person name="Ohm R.A."/>
            <person name="Otillar R.P."/>
            <person name="Pangilinan J."/>
            <person name="Peng Y."/>
            <person name="Rokas A."/>
            <person name="Rosa C.A."/>
            <person name="Scheuner C."/>
            <person name="Sibirny A.A."/>
            <person name="Slot J.C."/>
            <person name="Stielow J.B."/>
            <person name="Sun H."/>
            <person name="Kurtzman C.P."/>
            <person name="Blackwell M."/>
            <person name="Grigoriev I.V."/>
            <person name="Jeffries T.W."/>
        </authorList>
    </citation>
    <scope>NUCLEOTIDE SEQUENCE [LARGE SCALE GENOMIC DNA]</scope>
    <source>
        <strain evidence="12">NRRL Y-17324</strain>
    </source>
</reference>
<dbReference type="Pfam" id="PF04408">
    <property type="entry name" value="WHD_HA2"/>
    <property type="match status" value="1"/>
</dbReference>
<keyword evidence="12" id="KW-1185">Reference proteome</keyword>
<evidence type="ECO:0000256" key="3">
    <source>
        <dbReference type="ARBA" id="ARBA00022741"/>
    </source>
</evidence>
<protein>
    <recommendedName>
        <fullName evidence="1">RNA helicase</fullName>
        <ecNumber evidence="1">3.6.4.13</ecNumber>
    </recommendedName>
</protein>
<name>A0A1E4SRK6_9ASCO</name>
<evidence type="ECO:0000256" key="1">
    <source>
        <dbReference type="ARBA" id="ARBA00012552"/>
    </source>
</evidence>
<dbReference type="InterPro" id="IPR027417">
    <property type="entry name" value="P-loop_NTPase"/>
</dbReference>
<dbReference type="SMART" id="SM00847">
    <property type="entry name" value="HA2"/>
    <property type="match status" value="1"/>
</dbReference>
<dbReference type="OrthoDB" id="10253254at2759"/>
<dbReference type="GO" id="GO:0000398">
    <property type="term" value="P:mRNA splicing, via spliceosome"/>
    <property type="evidence" value="ECO:0007669"/>
    <property type="project" value="UniProtKB-ARBA"/>
</dbReference>
<keyword evidence="2" id="KW-0507">mRNA processing</keyword>
<dbReference type="PANTHER" id="PTHR18934">
    <property type="entry name" value="ATP-DEPENDENT RNA HELICASE"/>
    <property type="match status" value="1"/>
</dbReference>
<dbReference type="EMBL" id="KV453909">
    <property type="protein sequence ID" value="ODV82143.1"/>
    <property type="molecule type" value="Genomic_DNA"/>
</dbReference>
<dbReference type="GO" id="GO:0005681">
    <property type="term" value="C:spliceosomal complex"/>
    <property type="evidence" value="ECO:0007669"/>
    <property type="project" value="UniProtKB-ARBA"/>
</dbReference>
<dbReference type="Pfam" id="PF00271">
    <property type="entry name" value="Helicase_C"/>
    <property type="match status" value="1"/>
</dbReference>
<evidence type="ECO:0000256" key="8">
    <source>
        <dbReference type="ARBA" id="ARBA00038040"/>
    </source>
</evidence>
<evidence type="ECO:0000256" key="5">
    <source>
        <dbReference type="ARBA" id="ARBA00022806"/>
    </source>
</evidence>
<dbReference type="Proteomes" id="UP000094285">
    <property type="component" value="Unassembled WGS sequence"/>
</dbReference>
<evidence type="ECO:0000259" key="10">
    <source>
        <dbReference type="PROSITE" id="PS51194"/>
    </source>
</evidence>
<dbReference type="STRING" id="984487.A0A1E4SRK6"/>
<evidence type="ECO:0000256" key="7">
    <source>
        <dbReference type="ARBA" id="ARBA00023187"/>
    </source>
</evidence>
<dbReference type="Pfam" id="PF07717">
    <property type="entry name" value="OB_NTP_bind"/>
    <property type="match status" value="1"/>
</dbReference>
<sequence>MKLIVTSATMNAERFINYFGQAPRFTIPGRTYPVDVLFGKGGGDYVEQAVKQVLTVHLGTGKVVLAEDGEQTWSSSGDILVFMTGQEDIETTCALIQEKLDTLENPPPLDILPIYSTLPADLQAKIFAPPDRFRRKVVVATNIAETSLTVDGIRYVIDTGLVKMKVYNPKLGMDTLQMIPISLANAQQRSGRAGRTGPGTAYRLYTEKASEDMYLQPIPEIQRTNLTNVMLLLKSLKINDITKFPFLDAPPMDLLASSLYDLWSMGAVDNYGDLTALGHSMTNFPMEPSLAKLILLSCDSAFHCSDEIITIVSMLSVPGIFIRPKERAREADAAREKFYISESDHLTLVNVYNQWEVNLGKVKGNYSKINGWCNKNFLQLKSLLRAKDIRKQILLITKANKLPLFRSKNDEDVKKCLAASFYHQLAKLSKVNLGGSPEFINMRHSYMKMYLHPTSALNGSSLSNGGYVVYHELVLTSKEYMNYVTCVNPIWLLEFGYKFFDVSDHFRRGGIDFEFDYRSKHETEKEIARDLEIIRNKQLEVKKRGKNKIEAKNISFKRRAI</sequence>
<dbReference type="Gene3D" id="3.40.50.300">
    <property type="entry name" value="P-loop containing nucleotide triphosphate hydrolases"/>
    <property type="match status" value="2"/>
</dbReference>
<dbReference type="GO" id="GO:0003723">
    <property type="term" value="F:RNA binding"/>
    <property type="evidence" value="ECO:0007669"/>
    <property type="project" value="TreeGrafter"/>
</dbReference>
<dbReference type="SMART" id="SM00490">
    <property type="entry name" value="HELICc"/>
    <property type="match status" value="1"/>
</dbReference>
<evidence type="ECO:0000256" key="9">
    <source>
        <dbReference type="ARBA" id="ARBA00047984"/>
    </source>
</evidence>
<evidence type="ECO:0000256" key="2">
    <source>
        <dbReference type="ARBA" id="ARBA00022664"/>
    </source>
</evidence>
<accession>A0A1E4SRK6</accession>
<dbReference type="RefSeq" id="XP_020067265.1">
    <property type="nucleotide sequence ID" value="XM_020206268.1"/>
</dbReference>
<dbReference type="Pfam" id="PF21010">
    <property type="entry name" value="HA2_C"/>
    <property type="match status" value="1"/>
</dbReference>
<dbReference type="SUPFAM" id="SSF52540">
    <property type="entry name" value="P-loop containing nucleoside triphosphate hydrolases"/>
    <property type="match status" value="1"/>
</dbReference>
<dbReference type="Gene3D" id="1.20.120.1080">
    <property type="match status" value="1"/>
</dbReference>
<comment type="catalytic activity">
    <reaction evidence="9">
        <text>ATP + H2O = ADP + phosphate + H(+)</text>
        <dbReference type="Rhea" id="RHEA:13065"/>
        <dbReference type="ChEBI" id="CHEBI:15377"/>
        <dbReference type="ChEBI" id="CHEBI:15378"/>
        <dbReference type="ChEBI" id="CHEBI:30616"/>
        <dbReference type="ChEBI" id="CHEBI:43474"/>
        <dbReference type="ChEBI" id="CHEBI:456216"/>
        <dbReference type="EC" id="3.6.4.13"/>
    </reaction>
</comment>
<gene>
    <name evidence="11" type="ORF">CANTADRAFT_135576</name>
</gene>
<dbReference type="EC" id="3.6.4.13" evidence="1"/>
<organism evidence="11 12">
    <name type="scientific">Suhomyces tanzawaensis NRRL Y-17324</name>
    <dbReference type="NCBI Taxonomy" id="984487"/>
    <lineage>
        <taxon>Eukaryota</taxon>
        <taxon>Fungi</taxon>
        <taxon>Dikarya</taxon>
        <taxon>Ascomycota</taxon>
        <taxon>Saccharomycotina</taxon>
        <taxon>Pichiomycetes</taxon>
        <taxon>Debaryomycetaceae</taxon>
        <taxon>Suhomyces</taxon>
    </lineage>
</organism>
<evidence type="ECO:0000313" key="11">
    <source>
        <dbReference type="EMBL" id="ODV82143.1"/>
    </source>
</evidence>
<keyword evidence="6" id="KW-0067">ATP-binding</keyword>
<dbReference type="GO" id="GO:0071826">
    <property type="term" value="P:protein-RNA complex organization"/>
    <property type="evidence" value="ECO:0007669"/>
    <property type="project" value="UniProtKB-ARBA"/>
</dbReference>
<dbReference type="GO" id="GO:0005524">
    <property type="term" value="F:ATP binding"/>
    <property type="evidence" value="ECO:0007669"/>
    <property type="project" value="UniProtKB-KW"/>
</dbReference>
<dbReference type="FunFam" id="3.40.50.300:FF:000007">
    <property type="entry name" value="Pre-mRNA-splicing factor ATP-dependent RNA helicase"/>
    <property type="match status" value="1"/>
</dbReference>
<dbReference type="GO" id="GO:0034458">
    <property type="term" value="F:3'-5' RNA helicase activity"/>
    <property type="evidence" value="ECO:0007669"/>
    <property type="project" value="TreeGrafter"/>
</dbReference>
<keyword evidence="3" id="KW-0547">Nucleotide-binding</keyword>
<dbReference type="PROSITE" id="PS51194">
    <property type="entry name" value="HELICASE_CTER"/>
    <property type="match status" value="1"/>
</dbReference>
<dbReference type="InterPro" id="IPR001650">
    <property type="entry name" value="Helicase_C-like"/>
</dbReference>
<dbReference type="PANTHER" id="PTHR18934:SF91">
    <property type="entry name" value="PRE-MRNA-SPLICING FACTOR ATP-DEPENDENT RNA HELICASE PRP16"/>
    <property type="match status" value="1"/>
</dbReference>
<dbReference type="GeneID" id="30980405"/>
<dbReference type="CDD" id="cd18791">
    <property type="entry name" value="SF2_C_RHA"/>
    <property type="match status" value="1"/>
</dbReference>
<evidence type="ECO:0000313" key="12">
    <source>
        <dbReference type="Proteomes" id="UP000094285"/>
    </source>
</evidence>
<keyword evidence="5" id="KW-0347">Helicase</keyword>
<dbReference type="GO" id="GO:0022613">
    <property type="term" value="P:ribonucleoprotein complex biogenesis"/>
    <property type="evidence" value="ECO:0007669"/>
    <property type="project" value="UniProtKB-ARBA"/>
</dbReference>
<keyword evidence="4 11" id="KW-0378">Hydrolase</keyword>
<evidence type="ECO:0000256" key="6">
    <source>
        <dbReference type="ARBA" id="ARBA00022840"/>
    </source>
</evidence>
<evidence type="ECO:0000256" key="4">
    <source>
        <dbReference type="ARBA" id="ARBA00022801"/>
    </source>
</evidence>
<comment type="similarity">
    <text evidence="8">Belongs to the DEAD box helicase family. DEAH subfamily. PRP16 sub-subfamily.</text>
</comment>
<keyword evidence="7" id="KW-0508">mRNA splicing</keyword>